<dbReference type="OrthoDB" id="220736at2"/>
<protein>
    <recommendedName>
        <fullName evidence="3">Alpha-galactosidase NEW3 domain-containing protein</fullName>
    </recommendedName>
</protein>
<proteinExistence type="predicted"/>
<dbReference type="EMBL" id="SJPX01000001">
    <property type="protein sequence ID" value="TWU58057.1"/>
    <property type="molecule type" value="Genomic_DNA"/>
</dbReference>
<dbReference type="Proteomes" id="UP000317977">
    <property type="component" value="Unassembled WGS sequence"/>
</dbReference>
<sequence length="991" mass="110241">MGDSRPMIGTGIADILRVAQRISYMVASGLGSHLRRSGLRCADFRGAGLHGNGRRLVFNGAFRVASLSLLFALLGVCFSVADDDSNESAAVAITELKSFVWDFSRKDDQGFDGEPDGWKRATGDSYPSYVQYQIVARDPDFERNMLKIDSSTLRPWLKLRSQFPSLPALPPSIADMTVDRFVRIELDGGQFTAQSPSIEASRMYQYRFSADIMTKGLRHDTARAELVFLDESNQELARHSTVPRGGTSDWTSCQVELVRPPVGAKSMMIRIMVQRSEDGLEDIRGTIGFDNLRIEQYPQLQVVTDQTRGVYRVGQPITTTAKIMGLPAGASQIQFRLLDHDNRELASELLSVNHRGDPVSKDSASKDSAGVLAETAPRSVDSDVTWQLPHVDVGFYRVAASIVGKRASTLSTDVTFVVIDDLVGGPPHGPFGWTLPRGSSQVPARELGPWLSSLGVAWVKYPCWFSPTDTVAAEETAALLTRFQDNGLQTVGMLDLPPESQIAKYNLRGRRDLVAAQLFRDVATWQPLLEPLMTRLTLKVRTWQLGADRDHSFLGRPRLRDSINAISTGLQGFGQPIDVAISWPWLEEELDESETSWQAICRSSDPSLAAHELDAFLGLEESHSRGSGPRTWLLLDPIEKSRYDRDSRIRDLVLRMATVRGHRVQAAFVSDPHSEENGLLRPGGRPDELLLPWRTTSRLIGNLRKTGSLQLQSGAQNTVFVGGDRAVLMLWSAEPTEEKIYLGDNVQMVDVWGRVTELPVHPDPVQPSQHISIGPVPIFIVGADPSLLLFRMSVALQPTQLDSLLGLVQPLRVKFTNPTRESMVGTVRILTPPSWAITTPIRNWEMLSGRSTSEPFEVVLSNVAKIGTYDVPLQFELETVPPKLITVHRSLIVGPEGLDIKILTRLLRGNELRVQIEITNRSNRTQSYDCLLFPPPGRQYQRRFVTIEPGETTRREIFWPNGGELVGKRMLLRAVEQDGSRVLNYPIDVTR</sequence>
<dbReference type="AlphaFoldDB" id="A0A5C6FBV5"/>
<comment type="caution">
    <text evidence="1">The sequence shown here is derived from an EMBL/GenBank/DDBJ whole genome shotgun (WGS) entry which is preliminary data.</text>
</comment>
<dbReference type="Gene3D" id="2.60.120.260">
    <property type="entry name" value="Galactose-binding domain-like"/>
    <property type="match status" value="1"/>
</dbReference>
<name>A0A5C6FBV5_9BACT</name>
<gene>
    <name evidence="1" type="ORF">Poly59_09660</name>
</gene>
<evidence type="ECO:0008006" key="3">
    <source>
        <dbReference type="Google" id="ProtNLM"/>
    </source>
</evidence>
<organism evidence="1 2">
    <name type="scientific">Rubripirellula reticaptiva</name>
    <dbReference type="NCBI Taxonomy" id="2528013"/>
    <lineage>
        <taxon>Bacteria</taxon>
        <taxon>Pseudomonadati</taxon>
        <taxon>Planctomycetota</taxon>
        <taxon>Planctomycetia</taxon>
        <taxon>Pirellulales</taxon>
        <taxon>Pirellulaceae</taxon>
        <taxon>Rubripirellula</taxon>
    </lineage>
</organism>
<reference evidence="1 2" key="1">
    <citation type="submission" date="2019-02" db="EMBL/GenBank/DDBJ databases">
        <title>Deep-cultivation of Planctomycetes and their phenomic and genomic characterization uncovers novel biology.</title>
        <authorList>
            <person name="Wiegand S."/>
            <person name="Jogler M."/>
            <person name="Boedeker C."/>
            <person name="Pinto D."/>
            <person name="Vollmers J."/>
            <person name="Rivas-Marin E."/>
            <person name="Kohn T."/>
            <person name="Peeters S.H."/>
            <person name="Heuer A."/>
            <person name="Rast P."/>
            <person name="Oberbeckmann S."/>
            <person name="Bunk B."/>
            <person name="Jeske O."/>
            <person name="Meyerdierks A."/>
            <person name="Storesund J.E."/>
            <person name="Kallscheuer N."/>
            <person name="Luecker S."/>
            <person name="Lage O.M."/>
            <person name="Pohl T."/>
            <person name="Merkel B.J."/>
            <person name="Hornburger P."/>
            <person name="Mueller R.-W."/>
            <person name="Bruemmer F."/>
            <person name="Labrenz M."/>
            <person name="Spormann A.M."/>
            <person name="Op Den Camp H."/>
            <person name="Overmann J."/>
            <person name="Amann R."/>
            <person name="Jetten M.S.M."/>
            <person name="Mascher T."/>
            <person name="Medema M.H."/>
            <person name="Devos D.P."/>
            <person name="Kaster A.-K."/>
            <person name="Ovreas L."/>
            <person name="Rohde M."/>
            <person name="Galperin M.Y."/>
            <person name="Jogler C."/>
        </authorList>
    </citation>
    <scope>NUCLEOTIDE SEQUENCE [LARGE SCALE GENOMIC DNA]</scope>
    <source>
        <strain evidence="1 2">Poly59</strain>
    </source>
</reference>
<accession>A0A5C6FBV5</accession>
<dbReference type="RefSeq" id="WP_146532850.1">
    <property type="nucleotide sequence ID" value="NZ_SJPX01000001.1"/>
</dbReference>
<evidence type="ECO:0000313" key="2">
    <source>
        <dbReference type="Proteomes" id="UP000317977"/>
    </source>
</evidence>
<evidence type="ECO:0000313" key="1">
    <source>
        <dbReference type="EMBL" id="TWU58057.1"/>
    </source>
</evidence>
<keyword evidence="2" id="KW-1185">Reference proteome</keyword>